<feature type="transmembrane region" description="Helical" evidence="7">
    <location>
        <begin position="160"/>
        <end position="181"/>
    </location>
</feature>
<feature type="transmembrane region" description="Helical" evidence="7">
    <location>
        <begin position="225"/>
        <end position="245"/>
    </location>
</feature>
<feature type="domain" description="EamA" evidence="8">
    <location>
        <begin position="12"/>
        <end position="151"/>
    </location>
</feature>
<accession>A0ABY8C3N6</accession>
<protein>
    <submittedName>
        <fullName evidence="9">EamA family transporter</fullName>
    </submittedName>
</protein>
<evidence type="ECO:0000256" key="6">
    <source>
        <dbReference type="ARBA" id="ARBA00023136"/>
    </source>
</evidence>
<keyword evidence="3" id="KW-1003">Cell membrane</keyword>
<evidence type="ECO:0000256" key="2">
    <source>
        <dbReference type="ARBA" id="ARBA00007362"/>
    </source>
</evidence>
<feature type="domain" description="EamA" evidence="8">
    <location>
        <begin position="165"/>
        <end position="296"/>
    </location>
</feature>
<evidence type="ECO:0000256" key="5">
    <source>
        <dbReference type="ARBA" id="ARBA00022989"/>
    </source>
</evidence>
<evidence type="ECO:0000256" key="4">
    <source>
        <dbReference type="ARBA" id="ARBA00022692"/>
    </source>
</evidence>
<evidence type="ECO:0000256" key="7">
    <source>
        <dbReference type="SAM" id="Phobius"/>
    </source>
</evidence>
<dbReference type="SUPFAM" id="SSF103481">
    <property type="entry name" value="Multidrug resistance efflux transporter EmrE"/>
    <property type="match status" value="2"/>
</dbReference>
<feature type="transmembrane region" description="Helical" evidence="7">
    <location>
        <begin position="46"/>
        <end position="66"/>
    </location>
</feature>
<organism evidence="9 10">
    <name type="scientific">Amygdalobacter indicium</name>
    <dbReference type="NCBI Taxonomy" id="3029272"/>
    <lineage>
        <taxon>Bacteria</taxon>
        <taxon>Bacillati</taxon>
        <taxon>Bacillota</taxon>
        <taxon>Clostridia</taxon>
        <taxon>Eubacteriales</taxon>
        <taxon>Oscillospiraceae</taxon>
        <taxon>Amygdalobacter</taxon>
    </lineage>
</organism>
<feature type="transmembrane region" description="Helical" evidence="7">
    <location>
        <begin position="78"/>
        <end position="97"/>
    </location>
</feature>
<evidence type="ECO:0000256" key="3">
    <source>
        <dbReference type="ARBA" id="ARBA00022475"/>
    </source>
</evidence>
<dbReference type="InterPro" id="IPR000620">
    <property type="entry name" value="EamA_dom"/>
</dbReference>
<dbReference type="RefSeq" id="WP_315571379.1">
    <property type="nucleotide sequence ID" value="NZ_CP118868.1"/>
</dbReference>
<dbReference type="EMBL" id="CP118868">
    <property type="protein sequence ID" value="WEG35293.1"/>
    <property type="molecule type" value="Genomic_DNA"/>
</dbReference>
<dbReference type="InterPro" id="IPR050638">
    <property type="entry name" value="AA-Vitamin_Transporters"/>
</dbReference>
<evidence type="ECO:0000256" key="1">
    <source>
        <dbReference type="ARBA" id="ARBA00004651"/>
    </source>
</evidence>
<gene>
    <name evidence="9" type="ORF">PYS61_05015</name>
</gene>
<feature type="transmembrane region" description="Helical" evidence="7">
    <location>
        <begin position="12"/>
        <end position="34"/>
    </location>
</feature>
<comment type="subcellular location">
    <subcellularLocation>
        <location evidence="1">Cell membrane</location>
        <topology evidence="1">Multi-pass membrane protein</topology>
    </subcellularLocation>
</comment>
<dbReference type="Pfam" id="PF00892">
    <property type="entry name" value="EamA"/>
    <property type="match status" value="2"/>
</dbReference>
<dbReference type="InterPro" id="IPR037185">
    <property type="entry name" value="EmrE-like"/>
</dbReference>
<name>A0ABY8C3N6_9FIRM</name>
<reference evidence="9 10" key="1">
    <citation type="submission" date="2023-02" db="EMBL/GenBank/DDBJ databases">
        <title>Novel Oscillospiraceae bacterial genomes.</title>
        <authorList>
            <person name="Srinivasan S."/>
            <person name="Austin M.N."/>
            <person name="Fiedler T.L."/>
            <person name="Strenk S.M."/>
            <person name="Agnew K.J."/>
            <person name="Nagana Gowda G.A."/>
            <person name="Raftery D."/>
            <person name="Beamer M.A."/>
            <person name="Achilles S.L."/>
            <person name="Wiesenfeld H.C."/>
            <person name="Fredricks D.N."/>
            <person name="Hillier S.L."/>
        </authorList>
    </citation>
    <scope>NUCLEOTIDE SEQUENCE [LARGE SCALE GENOMIC DNA]</scope>
    <source>
        <strain evidence="9 10">CHIC02 1186E3-8</strain>
    </source>
</reference>
<feature type="transmembrane region" description="Helical" evidence="7">
    <location>
        <begin position="138"/>
        <end position="154"/>
    </location>
</feature>
<evidence type="ECO:0000313" key="9">
    <source>
        <dbReference type="EMBL" id="WEG35293.1"/>
    </source>
</evidence>
<dbReference type="PANTHER" id="PTHR32322">
    <property type="entry name" value="INNER MEMBRANE TRANSPORTER"/>
    <property type="match status" value="1"/>
</dbReference>
<keyword evidence="5 7" id="KW-1133">Transmembrane helix</keyword>
<feature type="transmembrane region" description="Helical" evidence="7">
    <location>
        <begin position="193"/>
        <end position="210"/>
    </location>
</feature>
<evidence type="ECO:0000313" key="10">
    <source>
        <dbReference type="Proteomes" id="UP001220478"/>
    </source>
</evidence>
<dbReference type="Proteomes" id="UP001220478">
    <property type="component" value="Chromosome"/>
</dbReference>
<proteinExistence type="inferred from homology"/>
<keyword evidence="4 7" id="KW-0812">Transmembrane</keyword>
<feature type="transmembrane region" description="Helical" evidence="7">
    <location>
        <begin position="257"/>
        <end position="274"/>
    </location>
</feature>
<dbReference type="PANTHER" id="PTHR32322:SF18">
    <property type="entry name" value="S-ADENOSYLMETHIONINE_S-ADENOSYLHOMOCYSTEINE TRANSPORTER"/>
    <property type="match status" value="1"/>
</dbReference>
<feature type="transmembrane region" description="Helical" evidence="7">
    <location>
        <begin position="103"/>
        <end position="126"/>
    </location>
</feature>
<feature type="transmembrane region" description="Helical" evidence="7">
    <location>
        <begin position="280"/>
        <end position="298"/>
    </location>
</feature>
<keyword evidence="6 7" id="KW-0472">Membrane</keyword>
<keyword evidence="10" id="KW-1185">Reference proteome</keyword>
<comment type="similarity">
    <text evidence="2">Belongs to the EamA transporter family.</text>
</comment>
<sequence>MKDKKISNAAAGTLSTIMGAICWGFSGFCCDFMFSVHHMSPLWVTPVRMILTSLLLYIICFITYGWRKTLEPLSNRYDLIRVIFFGAVGLSLAQYPYLMAISYSNAATATILEFLGVSYLVVFVCIRQKRLPKKFESWALICALIGTLLITTHGDFSSLIITKAALFWGILSGIGIAVYTLLPVRLLCRYNSMILVCNGMLFAGITMSLICQPWKYTVSWDEQTILPMAALIIIGSVFAFSFYMYGINKIGPVKASMLNTLEPLSAIVFCALFLHLRLHLLDYLGFLFILSTIFILKLDKEKQIKTENSAKKAGIQHE</sequence>
<evidence type="ECO:0000259" key="8">
    <source>
        <dbReference type="Pfam" id="PF00892"/>
    </source>
</evidence>